<organism evidence="2 3">
    <name type="scientific">Streptomyces lividans 1326</name>
    <dbReference type="NCBI Taxonomy" id="1200984"/>
    <lineage>
        <taxon>Bacteria</taxon>
        <taxon>Bacillati</taxon>
        <taxon>Actinomycetota</taxon>
        <taxon>Actinomycetes</taxon>
        <taxon>Kitasatosporales</taxon>
        <taxon>Streptomycetaceae</taxon>
        <taxon>Streptomyces</taxon>
    </lineage>
</organism>
<evidence type="ECO:0000256" key="1">
    <source>
        <dbReference type="SAM" id="MobiDB-lite"/>
    </source>
</evidence>
<proteinExistence type="predicted"/>
<feature type="compositionally biased region" description="Basic residues" evidence="1">
    <location>
        <begin position="37"/>
        <end position="47"/>
    </location>
</feature>
<dbReference type="Proteomes" id="UP000014062">
    <property type="component" value="Chromosome"/>
</dbReference>
<protein>
    <submittedName>
        <fullName evidence="2">Uncharacterized protein</fullName>
    </submittedName>
</protein>
<gene>
    <name evidence="2" type="ORF">SLI_0174</name>
</gene>
<name>A0A7U9H815_STRLI</name>
<evidence type="ECO:0000313" key="3">
    <source>
        <dbReference type="Proteomes" id="UP000014062"/>
    </source>
</evidence>
<reference evidence="3" key="1">
    <citation type="journal article" date="2013" name="Genome Biol. Evol.">
        <title>The genome sequence of Streptomyces lividans 66 reveals a novel tRNA-dependent peptide biosynthetic system within a metal-related genomic island.</title>
        <authorList>
            <person name="Cruz-Morales P."/>
            <person name="Vijgenboom E."/>
            <person name="Iruegas-Bocardo F."/>
            <person name="Girard G."/>
            <person name="Yanez-Guerra L.A."/>
            <person name="Ramos-Aboites H.E."/>
            <person name="Pernodet J.L."/>
            <person name="Anne J."/>
            <person name="van Wezel G.P."/>
            <person name="Barona-Gomez F."/>
        </authorList>
    </citation>
    <scope>NUCLEOTIDE SEQUENCE [LARGE SCALE GENOMIC DNA]</scope>
    <source>
        <strain evidence="3">1326</strain>
    </source>
</reference>
<accession>A0A7U9H815</accession>
<sequence>MIRPLVEPVPYRPGGTLRAAYSRTQGPGKDPAPPKAAVRRRPGRGDA</sequence>
<dbReference type="EMBL" id="CM001889">
    <property type="protein sequence ID" value="EOY44893.1"/>
    <property type="molecule type" value="Genomic_DNA"/>
</dbReference>
<dbReference type="AlphaFoldDB" id="A0A7U9H815"/>
<feature type="region of interest" description="Disordered" evidence="1">
    <location>
        <begin position="1"/>
        <end position="47"/>
    </location>
</feature>
<evidence type="ECO:0000313" key="2">
    <source>
        <dbReference type="EMBL" id="EOY44893.1"/>
    </source>
</evidence>